<gene>
    <name evidence="1" type="ORF">BGW36DRAFT_300986</name>
</gene>
<dbReference type="GeneID" id="70241946"/>
<feature type="non-terminal residue" evidence="1">
    <location>
        <position position="1"/>
    </location>
</feature>
<organism evidence="1 2">
    <name type="scientific">Talaromyces proteolyticus</name>
    <dbReference type="NCBI Taxonomy" id="1131652"/>
    <lineage>
        <taxon>Eukaryota</taxon>
        <taxon>Fungi</taxon>
        <taxon>Dikarya</taxon>
        <taxon>Ascomycota</taxon>
        <taxon>Pezizomycotina</taxon>
        <taxon>Eurotiomycetes</taxon>
        <taxon>Eurotiomycetidae</taxon>
        <taxon>Eurotiales</taxon>
        <taxon>Trichocomaceae</taxon>
        <taxon>Talaromyces</taxon>
        <taxon>Talaromyces sect. Bacilispori</taxon>
    </lineage>
</organism>
<dbReference type="SUPFAM" id="SSF57850">
    <property type="entry name" value="RING/U-box"/>
    <property type="match status" value="1"/>
</dbReference>
<evidence type="ECO:0008006" key="3">
    <source>
        <dbReference type="Google" id="ProtNLM"/>
    </source>
</evidence>
<sequence>KEQVRVSNLRIQAFQRQIDKQKKRGVLRCAGCRTNKKNRKIFGCKHLLCTQRVEDVNSQGPLFGYPCPQCKAPIEACFDCFPNLLEL</sequence>
<dbReference type="Proteomes" id="UP001201262">
    <property type="component" value="Unassembled WGS sequence"/>
</dbReference>
<proteinExistence type="predicted"/>
<dbReference type="EMBL" id="JAJTJA010000009">
    <property type="protein sequence ID" value="KAH8693583.1"/>
    <property type="molecule type" value="Genomic_DNA"/>
</dbReference>
<evidence type="ECO:0000313" key="1">
    <source>
        <dbReference type="EMBL" id="KAH8693583.1"/>
    </source>
</evidence>
<protein>
    <recommendedName>
        <fullName evidence="3">RING-type domain-containing protein</fullName>
    </recommendedName>
</protein>
<dbReference type="RefSeq" id="XP_046069253.1">
    <property type="nucleotide sequence ID" value="XM_046211659.1"/>
</dbReference>
<accession>A0AAD4KKG0</accession>
<dbReference type="AlphaFoldDB" id="A0AAD4KKG0"/>
<dbReference type="Gene3D" id="3.30.40.10">
    <property type="entry name" value="Zinc/RING finger domain, C3HC4 (zinc finger)"/>
    <property type="match status" value="1"/>
</dbReference>
<keyword evidence="2" id="KW-1185">Reference proteome</keyword>
<name>A0AAD4KKG0_9EURO</name>
<comment type="caution">
    <text evidence="1">The sequence shown here is derived from an EMBL/GenBank/DDBJ whole genome shotgun (WGS) entry which is preliminary data.</text>
</comment>
<dbReference type="InterPro" id="IPR013083">
    <property type="entry name" value="Znf_RING/FYVE/PHD"/>
</dbReference>
<reference evidence="1" key="1">
    <citation type="submission" date="2021-12" db="EMBL/GenBank/DDBJ databases">
        <title>Convergent genome expansion in fungi linked to evolution of root-endophyte symbiosis.</title>
        <authorList>
            <consortium name="DOE Joint Genome Institute"/>
            <person name="Ke Y.-H."/>
            <person name="Bonito G."/>
            <person name="Liao H.-L."/>
            <person name="Looney B."/>
            <person name="Rojas-Flechas A."/>
            <person name="Nash J."/>
            <person name="Hameed K."/>
            <person name="Schadt C."/>
            <person name="Martin F."/>
            <person name="Crous P.W."/>
            <person name="Miettinen O."/>
            <person name="Magnuson J.K."/>
            <person name="Labbe J."/>
            <person name="Jacobson D."/>
            <person name="Doktycz M.J."/>
            <person name="Veneault-Fourrey C."/>
            <person name="Kuo A."/>
            <person name="Mondo S."/>
            <person name="Calhoun S."/>
            <person name="Riley R."/>
            <person name="Ohm R."/>
            <person name="LaButti K."/>
            <person name="Andreopoulos B."/>
            <person name="Pangilinan J."/>
            <person name="Nolan M."/>
            <person name="Tritt A."/>
            <person name="Clum A."/>
            <person name="Lipzen A."/>
            <person name="Daum C."/>
            <person name="Barry K."/>
            <person name="Grigoriev I.V."/>
            <person name="Vilgalys R."/>
        </authorList>
    </citation>
    <scope>NUCLEOTIDE SEQUENCE</scope>
    <source>
        <strain evidence="1">PMI_201</strain>
    </source>
</reference>
<evidence type="ECO:0000313" key="2">
    <source>
        <dbReference type="Proteomes" id="UP001201262"/>
    </source>
</evidence>